<keyword evidence="4 8" id="KW-0378">Hydrolase</keyword>
<sequence length="237" mass="26934">MCGRYSITSAPEAIRRLFAVSDMINLEPRYNMAPMQSAPVIREREGARHMDMLRWGLVPGWAQDESRAASMINARSETVAEKPAFRDAYRMRRCLVPADGFYEWRKLGRDKQPYRVSLDGDRPFAFAGLWERWEKGAEPVETFTVLTTEADPRIEHIHHRMPVMLAEDAAFEAWLEGGEADRRTVLKPYDGADLVFTPVSSRVGNVRNDDPALLEAVAEAEEKAEPKPEPPRQGSLF</sequence>
<protein>
    <recommendedName>
        <fullName evidence="8">Abasic site processing protein</fullName>
        <ecNumber evidence="8">3.4.-.-</ecNumber>
    </recommendedName>
</protein>
<dbReference type="PANTHER" id="PTHR13604:SF0">
    <property type="entry name" value="ABASIC SITE PROCESSING PROTEIN HMCES"/>
    <property type="match status" value="1"/>
</dbReference>
<comment type="similarity">
    <text evidence="1 8">Belongs to the SOS response-associated peptidase family.</text>
</comment>
<dbReference type="AlphaFoldDB" id="A0A9J7AQS2"/>
<dbReference type="GO" id="GO:0006508">
    <property type="term" value="P:proteolysis"/>
    <property type="evidence" value="ECO:0007669"/>
    <property type="project" value="UniProtKB-KW"/>
</dbReference>
<dbReference type="GO" id="GO:0106300">
    <property type="term" value="P:protein-DNA covalent cross-linking repair"/>
    <property type="evidence" value="ECO:0007669"/>
    <property type="project" value="InterPro"/>
</dbReference>
<dbReference type="Gene3D" id="3.90.1680.10">
    <property type="entry name" value="SOS response associated peptidase-like"/>
    <property type="match status" value="1"/>
</dbReference>
<dbReference type="EC" id="3.4.-.-" evidence="8"/>
<evidence type="ECO:0000256" key="4">
    <source>
        <dbReference type="ARBA" id="ARBA00022801"/>
    </source>
</evidence>
<evidence type="ECO:0000313" key="10">
    <source>
        <dbReference type="Proteomes" id="UP001060336"/>
    </source>
</evidence>
<gene>
    <name evidence="9" type="ORF">NUH88_19555</name>
</gene>
<keyword evidence="10" id="KW-1185">Reference proteome</keyword>
<reference evidence="9" key="1">
    <citation type="submission" date="2022-08" db="EMBL/GenBank/DDBJ databases">
        <title>Nisaea acidiphila sp. nov., isolated from a marine algal debris and emended description of the genus Nisaea Urios et al. 2008.</title>
        <authorList>
            <person name="Kwon K."/>
        </authorList>
    </citation>
    <scope>NUCLEOTIDE SEQUENCE</scope>
    <source>
        <strain evidence="9">MEBiC11861</strain>
    </source>
</reference>
<keyword evidence="6" id="KW-0238">DNA-binding</keyword>
<dbReference type="GO" id="GO:0008233">
    <property type="term" value="F:peptidase activity"/>
    <property type="evidence" value="ECO:0007669"/>
    <property type="project" value="UniProtKB-KW"/>
</dbReference>
<dbReference type="PANTHER" id="PTHR13604">
    <property type="entry name" value="DC12-RELATED"/>
    <property type="match status" value="1"/>
</dbReference>
<dbReference type="KEGG" id="naci:NUH88_19555"/>
<dbReference type="GO" id="GO:0003697">
    <property type="term" value="F:single-stranded DNA binding"/>
    <property type="evidence" value="ECO:0007669"/>
    <property type="project" value="InterPro"/>
</dbReference>
<evidence type="ECO:0000256" key="6">
    <source>
        <dbReference type="ARBA" id="ARBA00023125"/>
    </source>
</evidence>
<dbReference type="InterPro" id="IPR036590">
    <property type="entry name" value="SRAP-like"/>
</dbReference>
<keyword evidence="5" id="KW-0190">Covalent protein-DNA linkage</keyword>
<evidence type="ECO:0000313" key="9">
    <source>
        <dbReference type="EMBL" id="UUX49583.1"/>
    </source>
</evidence>
<organism evidence="9 10">
    <name type="scientific">Nisaea acidiphila</name>
    <dbReference type="NCBI Taxonomy" id="1862145"/>
    <lineage>
        <taxon>Bacteria</taxon>
        <taxon>Pseudomonadati</taxon>
        <taxon>Pseudomonadota</taxon>
        <taxon>Alphaproteobacteria</taxon>
        <taxon>Rhodospirillales</taxon>
        <taxon>Thalassobaculaceae</taxon>
        <taxon>Nisaea</taxon>
    </lineage>
</organism>
<evidence type="ECO:0000256" key="1">
    <source>
        <dbReference type="ARBA" id="ARBA00008136"/>
    </source>
</evidence>
<evidence type="ECO:0000256" key="8">
    <source>
        <dbReference type="RuleBase" id="RU364100"/>
    </source>
</evidence>
<accession>A0A9J7AQS2</accession>
<keyword evidence="2 8" id="KW-0645">Protease</keyword>
<dbReference type="GO" id="GO:0016829">
    <property type="term" value="F:lyase activity"/>
    <property type="evidence" value="ECO:0007669"/>
    <property type="project" value="UniProtKB-KW"/>
</dbReference>
<evidence type="ECO:0000256" key="5">
    <source>
        <dbReference type="ARBA" id="ARBA00023124"/>
    </source>
</evidence>
<dbReference type="Pfam" id="PF02586">
    <property type="entry name" value="SRAP"/>
    <property type="match status" value="1"/>
</dbReference>
<keyword evidence="3" id="KW-0227">DNA damage</keyword>
<dbReference type="Proteomes" id="UP001060336">
    <property type="component" value="Chromosome"/>
</dbReference>
<dbReference type="EMBL" id="CP102480">
    <property type="protein sequence ID" value="UUX49583.1"/>
    <property type="molecule type" value="Genomic_DNA"/>
</dbReference>
<evidence type="ECO:0000256" key="2">
    <source>
        <dbReference type="ARBA" id="ARBA00022670"/>
    </source>
</evidence>
<name>A0A9J7AQS2_9PROT</name>
<dbReference type="RefSeq" id="WP_257768339.1">
    <property type="nucleotide sequence ID" value="NZ_CP102480.1"/>
</dbReference>
<dbReference type="SUPFAM" id="SSF143081">
    <property type="entry name" value="BB1717-like"/>
    <property type="match status" value="1"/>
</dbReference>
<dbReference type="InterPro" id="IPR003738">
    <property type="entry name" value="SRAP"/>
</dbReference>
<proteinExistence type="inferred from homology"/>
<evidence type="ECO:0000256" key="3">
    <source>
        <dbReference type="ARBA" id="ARBA00022763"/>
    </source>
</evidence>
<evidence type="ECO:0000256" key="7">
    <source>
        <dbReference type="ARBA" id="ARBA00023239"/>
    </source>
</evidence>
<keyword evidence="7" id="KW-0456">Lyase</keyword>